<dbReference type="GO" id="GO:0008324">
    <property type="term" value="F:monoatomic cation transmembrane transporter activity"/>
    <property type="evidence" value="ECO:0007669"/>
    <property type="project" value="InterPro"/>
</dbReference>
<dbReference type="Gene3D" id="3.30.70.1350">
    <property type="entry name" value="Cation efflux protein, cytoplasmic domain"/>
    <property type="match status" value="1"/>
</dbReference>
<feature type="transmembrane region" description="Helical" evidence="7">
    <location>
        <begin position="86"/>
        <end position="104"/>
    </location>
</feature>
<dbReference type="SUPFAM" id="SSF161111">
    <property type="entry name" value="Cation efflux protein transmembrane domain-like"/>
    <property type="match status" value="1"/>
</dbReference>
<dbReference type="PANTHER" id="PTHR43840:SF15">
    <property type="entry name" value="MITOCHONDRIAL METAL TRANSPORTER 1-RELATED"/>
    <property type="match status" value="1"/>
</dbReference>
<sequence>MDTAEKRKRETRRVTLVGLFVNLVLIAAKISAGIIGRSDAVVADGVHSGSDMISDLMILIGLLFWAKPKDRDHPYGHERIETLTTLVLALLLFGAGILITYRASTDVWRRHESVPGLVALYAAIAAIVAKEVLFRWTKRVGTGMKSLAVVANAWHHRSDALSSIPVALAVLAAIVIPAWWFIDSLAAIVVSIFIIYAAYRIARPSLMQLIDTAPPIEVQEALEQVMRSTDGIISVHEIRARYLGSKILAEAHVEVLGSVTVEEGHRIAEEVKKNVLEKFPEIEDITIHIEPVGDFAKRGKP</sequence>
<dbReference type="InterPro" id="IPR002524">
    <property type="entry name" value="Cation_efflux"/>
</dbReference>
<gene>
    <name evidence="10" type="ORF">E3J62_09805</name>
</gene>
<dbReference type="InterPro" id="IPR036837">
    <property type="entry name" value="Cation_efflux_CTD_sf"/>
</dbReference>
<dbReference type="Proteomes" id="UP000315525">
    <property type="component" value="Unassembled WGS sequence"/>
</dbReference>
<feature type="transmembrane region" description="Helical" evidence="7">
    <location>
        <begin position="16"/>
        <end position="36"/>
    </location>
</feature>
<evidence type="ECO:0000259" key="8">
    <source>
        <dbReference type="Pfam" id="PF01545"/>
    </source>
</evidence>
<dbReference type="Pfam" id="PF16916">
    <property type="entry name" value="ZT_dimer"/>
    <property type="match status" value="1"/>
</dbReference>
<evidence type="ECO:0000256" key="4">
    <source>
        <dbReference type="ARBA" id="ARBA00022692"/>
    </source>
</evidence>
<keyword evidence="5 7" id="KW-1133">Transmembrane helix</keyword>
<organism evidence="10 11">
    <name type="scientific">candidate division TA06 bacterium</name>
    <dbReference type="NCBI Taxonomy" id="2250710"/>
    <lineage>
        <taxon>Bacteria</taxon>
        <taxon>Bacteria division TA06</taxon>
    </lineage>
</organism>
<feature type="domain" description="Cation efflux protein cytoplasmic" evidence="9">
    <location>
        <begin position="215"/>
        <end position="291"/>
    </location>
</feature>
<dbReference type="InterPro" id="IPR027469">
    <property type="entry name" value="Cation_efflux_TMD_sf"/>
</dbReference>
<reference evidence="10 11" key="1">
    <citation type="submission" date="2019-03" db="EMBL/GenBank/DDBJ databases">
        <title>Metabolic potential of uncultured bacteria and archaea associated with petroleum seepage in deep-sea sediments.</title>
        <authorList>
            <person name="Dong X."/>
            <person name="Hubert C."/>
        </authorList>
    </citation>
    <scope>NUCLEOTIDE SEQUENCE [LARGE SCALE GENOMIC DNA]</scope>
    <source>
        <strain evidence="10">E44_bin18</strain>
    </source>
</reference>
<dbReference type="AlphaFoldDB" id="A0A523UPZ4"/>
<feature type="transmembrane region" description="Helical" evidence="7">
    <location>
        <begin position="116"/>
        <end position="137"/>
    </location>
</feature>
<evidence type="ECO:0000259" key="9">
    <source>
        <dbReference type="Pfam" id="PF16916"/>
    </source>
</evidence>
<evidence type="ECO:0000256" key="5">
    <source>
        <dbReference type="ARBA" id="ARBA00022989"/>
    </source>
</evidence>
<accession>A0A523UPZ4</accession>
<evidence type="ECO:0000313" key="11">
    <source>
        <dbReference type="Proteomes" id="UP000315525"/>
    </source>
</evidence>
<comment type="caution">
    <text evidence="10">The sequence shown here is derived from an EMBL/GenBank/DDBJ whole genome shotgun (WGS) entry which is preliminary data.</text>
</comment>
<feature type="transmembrane region" description="Helical" evidence="7">
    <location>
        <begin position="48"/>
        <end position="66"/>
    </location>
</feature>
<keyword evidence="6 7" id="KW-0472">Membrane</keyword>
<dbReference type="PANTHER" id="PTHR43840">
    <property type="entry name" value="MITOCHONDRIAL METAL TRANSPORTER 1-RELATED"/>
    <property type="match status" value="1"/>
</dbReference>
<feature type="transmembrane region" description="Helical" evidence="7">
    <location>
        <begin position="185"/>
        <end position="202"/>
    </location>
</feature>
<dbReference type="FunFam" id="1.20.1510.10:FF:000006">
    <property type="entry name" value="Divalent cation efflux transporter"/>
    <property type="match status" value="1"/>
</dbReference>
<evidence type="ECO:0000313" key="10">
    <source>
        <dbReference type="EMBL" id="TET44600.1"/>
    </source>
</evidence>
<comment type="similarity">
    <text evidence="2">Belongs to the cation diffusion facilitator (CDF) transporter (TC 2.A.4) family.</text>
</comment>
<protein>
    <submittedName>
        <fullName evidence="10">Cation transporter</fullName>
    </submittedName>
</protein>
<dbReference type="Pfam" id="PF01545">
    <property type="entry name" value="Cation_efflux"/>
    <property type="match status" value="1"/>
</dbReference>
<feature type="domain" description="Cation efflux protein transmembrane" evidence="8">
    <location>
        <begin position="16"/>
        <end position="209"/>
    </location>
</feature>
<dbReference type="SUPFAM" id="SSF160240">
    <property type="entry name" value="Cation efflux protein cytoplasmic domain-like"/>
    <property type="match status" value="1"/>
</dbReference>
<dbReference type="NCBIfam" id="TIGR01297">
    <property type="entry name" value="CDF"/>
    <property type="match status" value="1"/>
</dbReference>
<evidence type="ECO:0000256" key="3">
    <source>
        <dbReference type="ARBA" id="ARBA00022448"/>
    </source>
</evidence>
<dbReference type="InterPro" id="IPR027470">
    <property type="entry name" value="Cation_efflux_CTD"/>
</dbReference>
<dbReference type="GO" id="GO:0016020">
    <property type="term" value="C:membrane"/>
    <property type="evidence" value="ECO:0007669"/>
    <property type="project" value="UniProtKB-SubCell"/>
</dbReference>
<comment type="subcellular location">
    <subcellularLocation>
        <location evidence="1">Membrane</location>
        <topology evidence="1">Multi-pass membrane protein</topology>
    </subcellularLocation>
</comment>
<dbReference type="InterPro" id="IPR050291">
    <property type="entry name" value="CDF_Transporter"/>
</dbReference>
<keyword evidence="3" id="KW-0813">Transport</keyword>
<keyword evidence="4 7" id="KW-0812">Transmembrane</keyword>
<evidence type="ECO:0000256" key="2">
    <source>
        <dbReference type="ARBA" id="ARBA00008114"/>
    </source>
</evidence>
<feature type="transmembrane region" description="Helical" evidence="7">
    <location>
        <begin position="158"/>
        <end position="179"/>
    </location>
</feature>
<evidence type="ECO:0000256" key="7">
    <source>
        <dbReference type="SAM" id="Phobius"/>
    </source>
</evidence>
<dbReference type="InterPro" id="IPR058533">
    <property type="entry name" value="Cation_efflux_TM"/>
</dbReference>
<evidence type="ECO:0000256" key="1">
    <source>
        <dbReference type="ARBA" id="ARBA00004141"/>
    </source>
</evidence>
<dbReference type="EMBL" id="SOJN01000119">
    <property type="protein sequence ID" value="TET44600.1"/>
    <property type="molecule type" value="Genomic_DNA"/>
</dbReference>
<dbReference type="Gene3D" id="1.20.1510.10">
    <property type="entry name" value="Cation efflux protein transmembrane domain"/>
    <property type="match status" value="1"/>
</dbReference>
<evidence type="ECO:0000256" key="6">
    <source>
        <dbReference type="ARBA" id="ARBA00023136"/>
    </source>
</evidence>
<proteinExistence type="inferred from homology"/>
<name>A0A523UPZ4_UNCT6</name>